<dbReference type="Proteomes" id="UP000015105">
    <property type="component" value="Chromosome 7D"/>
</dbReference>
<evidence type="ECO:0000313" key="1">
    <source>
        <dbReference type="EnsemblPlants" id="AET7Gv20529200.4"/>
    </source>
</evidence>
<reference evidence="1" key="5">
    <citation type="journal article" date="2021" name="G3 (Bethesda)">
        <title>Aegilops tauschii genome assembly Aet v5.0 features greater sequence contiguity and improved annotation.</title>
        <authorList>
            <person name="Wang L."/>
            <person name="Zhu T."/>
            <person name="Rodriguez J.C."/>
            <person name="Deal K.R."/>
            <person name="Dubcovsky J."/>
            <person name="McGuire P.E."/>
            <person name="Lux T."/>
            <person name="Spannagl M."/>
            <person name="Mayer K.F.X."/>
            <person name="Baldrich P."/>
            <person name="Meyers B.C."/>
            <person name="Huo N."/>
            <person name="Gu Y.Q."/>
            <person name="Zhou H."/>
            <person name="Devos K.M."/>
            <person name="Bennetzen J.L."/>
            <person name="Unver T."/>
            <person name="Budak H."/>
            <person name="Gulick P.J."/>
            <person name="Galiba G."/>
            <person name="Kalapos B."/>
            <person name="Nelson D.R."/>
            <person name="Li P."/>
            <person name="You F.M."/>
            <person name="Luo M.C."/>
            <person name="Dvorak J."/>
        </authorList>
    </citation>
    <scope>NUCLEOTIDE SEQUENCE [LARGE SCALE GENOMIC DNA]</scope>
    <source>
        <strain evidence="1">cv. AL8/78</strain>
    </source>
</reference>
<dbReference type="AlphaFoldDB" id="A0A453RBR7"/>
<organism evidence="1 2">
    <name type="scientific">Aegilops tauschii subsp. strangulata</name>
    <name type="common">Goatgrass</name>
    <dbReference type="NCBI Taxonomy" id="200361"/>
    <lineage>
        <taxon>Eukaryota</taxon>
        <taxon>Viridiplantae</taxon>
        <taxon>Streptophyta</taxon>
        <taxon>Embryophyta</taxon>
        <taxon>Tracheophyta</taxon>
        <taxon>Spermatophyta</taxon>
        <taxon>Magnoliopsida</taxon>
        <taxon>Liliopsida</taxon>
        <taxon>Poales</taxon>
        <taxon>Poaceae</taxon>
        <taxon>BOP clade</taxon>
        <taxon>Pooideae</taxon>
        <taxon>Triticodae</taxon>
        <taxon>Triticeae</taxon>
        <taxon>Triticinae</taxon>
        <taxon>Aegilops</taxon>
    </lineage>
</organism>
<reference evidence="1" key="3">
    <citation type="journal article" date="2017" name="Nature">
        <title>Genome sequence of the progenitor of the wheat D genome Aegilops tauschii.</title>
        <authorList>
            <person name="Luo M.C."/>
            <person name="Gu Y.Q."/>
            <person name="Puiu D."/>
            <person name="Wang H."/>
            <person name="Twardziok S.O."/>
            <person name="Deal K.R."/>
            <person name="Huo N."/>
            <person name="Zhu T."/>
            <person name="Wang L."/>
            <person name="Wang Y."/>
            <person name="McGuire P.E."/>
            <person name="Liu S."/>
            <person name="Long H."/>
            <person name="Ramasamy R.K."/>
            <person name="Rodriguez J.C."/>
            <person name="Van S.L."/>
            <person name="Yuan L."/>
            <person name="Wang Z."/>
            <person name="Xia Z."/>
            <person name="Xiao L."/>
            <person name="Anderson O.D."/>
            <person name="Ouyang S."/>
            <person name="Liang Y."/>
            <person name="Zimin A.V."/>
            <person name="Pertea G."/>
            <person name="Qi P."/>
            <person name="Bennetzen J.L."/>
            <person name="Dai X."/>
            <person name="Dawson M.W."/>
            <person name="Muller H.G."/>
            <person name="Kugler K."/>
            <person name="Rivarola-Duarte L."/>
            <person name="Spannagl M."/>
            <person name="Mayer K.F.X."/>
            <person name="Lu F.H."/>
            <person name="Bevan M.W."/>
            <person name="Leroy P."/>
            <person name="Li P."/>
            <person name="You F.M."/>
            <person name="Sun Q."/>
            <person name="Liu Z."/>
            <person name="Lyons E."/>
            <person name="Wicker T."/>
            <person name="Salzberg S.L."/>
            <person name="Devos K.M."/>
            <person name="Dvorak J."/>
        </authorList>
    </citation>
    <scope>NUCLEOTIDE SEQUENCE [LARGE SCALE GENOMIC DNA]</scope>
    <source>
        <strain evidence="1">cv. AL8/78</strain>
    </source>
</reference>
<keyword evidence="2" id="KW-1185">Reference proteome</keyword>
<dbReference type="Gramene" id="AET7Gv20529200.4">
    <property type="protein sequence ID" value="AET7Gv20529200.4"/>
    <property type="gene ID" value="AET7Gv20529200"/>
</dbReference>
<reference evidence="2" key="2">
    <citation type="journal article" date="2017" name="Nat. Plants">
        <title>The Aegilops tauschii genome reveals multiple impacts of transposons.</title>
        <authorList>
            <person name="Zhao G."/>
            <person name="Zou C."/>
            <person name="Li K."/>
            <person name="Wang K."/>
            <person name="Li T."/>
            <person name="Gao L."/>
            <person name="Zhang X."/>
            <person name="Wang H."/>
            <person name="Yang Z."/>
            <person name="Liu X."/>
            <person name="Jiang W."/>
            <person name="Mao L."/>
            <person name="Kong X."/>
            <person name="Jiao Y."/>
            <person name="Jia J."/>
        </authorList>
    </citation>
    <scope>NUCLEOTIDE SEQUENCE [LARGE SCALE GENOMIC DNA]</scope>
    <source>
        <strain evidence="2">cv. AL8/78</strain>
    </source>
</reference>
<proteinExistence type="predicted"/>
<accession>A0A453RBR7</accession>
<evidence type="ECO:0000313" key="2">
    <source>
        <dbReference type="Proteomes" id="UP000015105"/>
    </source>
</evidence>
<protein>
    <submittedName>
        <fullName evidence="1">Uncharacterized protein</fullName>
    </submittedName>
</protein>
<sequence>MLFYHLRTHVILLSTGSHFQSHDFLLFQSPHIFFQYTQSLIASDNIKR</sequence>
<name>A0A453RBR7_AEGTS</name>
<dbReference type="EnsemblPlants" id="AET7Gv20529200.4">
    <property type="protein sequence ID" value="AET7Gv20529200.4"/>
    <property type="gene ID" value="AET7Gv20529200"/>
</dbReference>
<reference evidence="2" key="1">
    <citation type="journal article" date="2014" name="Science">
        <title>Ancient hybridizations among the ancestral genomes of bread wheat.</title>
        <authorList>
            <consortium name="International Wheat Genome Sequencing Consortium,"/>
            <person name="Marcussen T."/>
            <person name="Sandve S.R."/>
            <person name="Heier L."/>
            <person name="Spannagl M."/>
            <person name="Pfeifer M."/>
            <person name="Jakobsen K.S."/>
            <person name="Wulff B.B."/>
            <person name="Steuernagel B."/>
            <person name="Mayer K.F."/>
            <person name="Olsen O.A."/>
        </authorList>
    </citation>
    <scope>NUCLEOTIDE SEQUENCE [LARGE SCALE GENOMIC DNA]</scope>
    <source>
        <strain evidence="2">cv. AL8/78</strain>
    </source>
</reference>
<reference evidence="1" key="4">
    <citation type="submission" date="2019-03" db="UniProtKB">
        <authorList>
            <consortium name="EnsemblPlants"/>
        </authorList>
    </citation>
    <scope>IDENTIFICATION</scope>
</reference>